<dbReference type="EMBL" id="RQTK01000006">
    <property type="protein sequence ID" value="RUS91761.1"/>
    <property type="molecule type" value="Genomic_DNA"/>
</dbReference>
<evidence type="ECO:0000259" key="9">
    <source>
        <dbReference type="SMART" id="SM00985"/>
    </source>
</evidence>
<evidence type="ECO:0000256" key="6">
    <source>
        <dbReference type="ARBA" id="ARBA00022741"/>
    </source>
</evidence>
<dbReference type="InterPro" id="IPR042063">
    <property type="entry name" value="Ubi_acti_E1_SCCH"/>
</dbReference>
<dbReference type="InterPro" id="IPR000594">
    <property type="entry name" value="ThiF_NAD_FAD-bd"/>
</dbReference>
<reference evidence="10 11" key="1">
    <citation type="submission" date="2019-01" db="EMBL/GenBank/DDBJ databases">
        <title>A draft genome assembly of the solar-powered sea slug Elysia chlorotica.</title>
        <authorList>
            <person name="Cai H."/>
            <person name="Li Q."/>
            <person name="Fang X."/>
            <person name="Li J."/>
            <person name="Curtis N.E."/>
            <person name="Altenburger A."/>
            <person name="Shibata T."/>
            <person name="Feng M."/>
            <person name="Maeda T."/>
            <person name="Schwartz J.A."/>
            <person name="Shigenobu S."/>
            <person name="Lundholm N."/>
            <person name="Nishiyama T."/>
            <person name="Yang H."/>
            <person name="Hasebe M."/>
            <person name="Li S."/>
            <person name="Pierce S.K."/>
            <person name="Wang J."/>
        </authorList>
    </citation>
    <scope>NUCLEOTIDE SEQUENCE [LARGE SCALE GENOMIC DNA]</scope>
    <source>
        <strain evidence="10">EC2010</strain>
        <tissue evidence="10">Whole organism of an adult</tissue>
    </source>
</reference>
<accession>A0A433UD43</accession>
<proteinExistence type="inferred from homology"/>
<dbReference type="InterPro" id="IPR042449">
    <property type="entry name" value="Ub-E1_IAD_1"/>
</dbReference>
<dbReference type="GO" id="GO:0005524">
    <property type="term" value="F:ATP binding"/>
    <property type="evidence" value="ECO:0007669"/>
    <property type="project" value="UniProtKB-KW"/>
</dbReference>
<dbReference type="FunFam" id="1.10.10.2660:FF:000003">
    <property type="entry name" value="ubiquitin-like modifier-activating enzyme 6 isoform X1"/>
    <property type="match status" value="1"/>
</dbReference>
<evidence type="ECO:0000256" key="1">
    <source>
        <dbReference type="ARBA" id="ARBA00000488"/>
    </source>
</evidence>
<dbReference type="Gene3D" id="1.10.10.2660">
    <property type="entry name" value="Ubiquitin-activating enzyme E1, SCCH domain"/>
    <property type="match status" value="1"/>
</dbReference>
<sequence length="1015" mass="112749">MTETKMEIDDSLYSRQRYVLGDSAMHKMASSSVLVYGAGGVGVEIAKNVVLAGIKSVTIQDPKVSSTHDLGTQFFLRETDVQSGKNRAEATAPHLVELNPYVSVMTKTQALTCESDLSYMTSYQCVILTECSLSVQQYVNKFCRSVSPQIKFLSCDVYGIFGSAFADFGDNFEICDATGEEPQDVFVSDITKDGDGVVTCLDQRLHGLETGDRVTFREVKGMVELNGQEFTVKVINSYTFSIGDTTQFSKYVEGGIITQVKVHHTVSYLPLESQLLEPTILTPDLCKFDVPPVLHVAYLSLHKYQEKYGHLPKAWDDNHASAFIAVAKDVNNAMKNKLDDLNENLLLTLSRCCSGCLAPLCAVFGGIVAQELLKALTGKFTPLNQWLHLDASEVVPQDQLVDIKQFAPRGDRYDALRICVGDARCQMLANTNLFMVGCGAIGCEMLKNYALLGISCTSGKVTITDNDLIEKSNLNRQFLFRPHHIQKPKSTTAAGAALEINKDMHIEAQQHKVGPLTEETVYSDSFFEGQNIIVNALDNVEARRYMDGRCVTNQRALMESGTMGTKGHVQVIVPHLTESYTSQQDPKDEDFPYCTVKSFPATLEHCIQWARDKFEECFVQNAQLFNKFMETHPNLAEVSEQLINGVSIDGGVKVSKVLASRPSSWPECVAFARIRFEKYFNHKAKQLLHAFPADKVLEDGALFWASPKRPPTPVEFDPNEEMHLLFVRTTARLYANIYRIKFEAHDTSEEAVRAVLASVAVPEFAPKNKRIVTDETVSKEDAASEEVTMDCVGAAGFRIKKVLQAAKHTVTSPLNPLDFEKDDDSNGHIDFIASTTNLRAQMYSIDQGDRLKIKKIAGRIVPAIATTTAAVSGLVTIEMIKVLARAPMEHLKNCFLNLALPLMLLSEPGPVQKTVLREGLSVTIWDKWEIKGSKDFTLQDFLNQCKSKFGFEASSIVQGVKIVFMPFMPGHMKRLTMLMTKLLKPVSGQKYVDLIVSFDGDNGEDVPGPPVRYYF</sequence>
<comment type="similarity">
    <text evidence="3">Belongs to the ubiquitin-activating E1 family.</text>
</comment>
<evidence type="ECO:0000256" key="8">
    <source>
        <dbReference type="ARBA" id="ARBA00022840"/>
    </source>
</evidence>
<dbReference type="InterPro" id="IPR042302">
    <property type="entry name" value="E1_FCCH_sf"/>
</dbReference>
<dbReference type="SMART" id="SM00985">
    <property type="entry name" value="UBA_e1_C"/>
    <property type="match status" value="1"/>
</dbReference>
<comment type="pathway">
    <text evidence="2">Protein modification; protein ubiquitination.</text>
</comment>
<keyword evidence="7" id="KW-0833">Ubl conjugation pathway</keyword>
<gene>
    <name evidence="10" type="ORF">EGW08_000469</name>
</gene>
<dbReference type="Gene3D" id="3.50.50.80">
    <property type="entry name" value="Ubiquitin-activating enzyme E1, inactive adenylation domain, subdomain 1"/>
    <property type="match status" value="1"/>
</dbReference>
<keyword evidence="5" id="KW-0436">Ligase</keyword>
<dbReference type="InterPro" id="IPR019572">
    <property type="entry name" value="UBA_E1_SCCH"/>
</dbReference>
<dbReference type="GO" id="GO:0019948">
    <property type="term" value="F:SUMO activating enzyme activity"/>
    <property type="evidence" value="ECO:0007669"/>
    <property type="project" value="TreeGrafter"/>
</dbReference>
<feature type="domain" description="Ubiquitin-activating enzyme E1 C-terminal" evidence="9">
    <location>
        <begin position="891"/>
        <end position="1011"/>
    </location>
</feature>
<dbReference type="SUPFAM" id="SSF69572">
    <property type="entry name" value="Activating enzymes of the ubiquitin-like proteins"/>
    <property type="match status" value="2"/>
</dbReference>
<evidence type="ECO:0000256" key="3">
    <source>
        <dbReference type="ARBA" id="ARBA00005673"/>
    </source>
</evidence>
<dbReference type="InterPro" id="IPR018075">
    <property type="entry name" value="UBQ-activ_enz_E1"/>
</dbReference>
<comment type="catalytic activity">
    <reaction evidence="1">
        <text>ATP + ubiquitin + [E1 ubiquitin-activating enzyme]-L-cysteine = AMP + diphosphate + S-ubiquitinyl-[E1 ubiquitin-activating enzyme]-L-cysteine.</text>
        <dbReference type="EC" id="6.2.1.45"/>
    </reaction>
</comment>
<protein>
    <recommendedName>
        <fullName evidence="4">E1 ubiquitin-activating enzyme</fullName>
        <ecNumber evidence="4">6.2.1.45</ecNumber>
    </recommendedName>
</protein>
<dbReference type="InterPro" id="IPR018965">
    <property type="entry name" value="Ub-activating_enz_E1_C"/>
</dbReference>
<dbReference type="FunFam" id="2.40.30.180:FF:000002">
    <property type="entry name" value="Ubiquitin-activating enzyme E1 2"/>
    <property type="match status" value="1"/>
</dbReference>
<dbReference type="Gene3D" id="3.40.50.720">
    <property type="entry name" value="NAD(P)-binding Rossmann-like Domain"/>
    <property type="match status" value="1"/>
</dbReference>
<dbReference type="OrthoDB" id="10252231at2759"/>
<keyword evidence="8" id="KW-0067">ATP-binding</keyword>
<dbReference type="Proteomes" id="UP000271974">
    <property type="component" value="Unassembled WGS sequence"/>
</dbReference>
<dbReference type="NCBIfam" id="TIGR01408">
    <property type="entry name" value="Ube1"/>
    <property type="match status" value="1"/>
</dbReference>
<dbReference type="PRINTS" id="PR01849">
    <property type="entry name" value="UBIQUITINACT"/>
</dbReference>
<evidence type="ECO:0000256" key="4">
    <source>
        <dbReference type="ARBA" id="ARBA00012990"/>
    </source>
</evidence>
<keyword evidence="11" id="KW-1185">Reference proteome</keyword>
<dbReference type="InterPro" id="IPR038252">
    <property type="entry name" value="UBA_E1_C_sf"/>
</dbReference>
<dbReference type="AlphaFoldDB" id="A0A433UD43"/>
<evidence type="ECO:0000256" key="2">
    <source>
        <dbReference type="ARBA" id="ARBA00004906"/>
    </source>
</evidence>
<dbReference type="GO" id="GO:0016925">
    <property type="term" value="P:protein sumoylation"/>
    <property type="evidence" value="ECO:0007669"/>
    <property type="project" value="TreeGrafter"/>
</dbReference>
<dbReference type="InterPro" id="IPR045886">
    <property type="entry name" value="ThiF/MoeB/HesA"/>
</dbReference>
<dbReference type="Gene3D" id="3.10.290.60">
    <property type="entry name" value="Ubiquitin-activating enzyme E1, UFD domain"/>
    <property type="match status" value="1"/>
</dbReference>
<dbReference type="Gene3D" id="2.40.30.180">
    <property type="entry name" value="Ubiquitin-activating enzyme E1, FCCH domain"/>
    <property type="match status" value="1"/>
</dbReference>
<dbReference type="GO" id="GO:0031510">
    <property type="term" value="C:SUMO activating enzyme complex"/>
    <property type="evidence" value="ECO:0007669"/>
    <property type="project" value="TreeGrafter"/>
</dbReference>
<dbReference type="EC" id="6.2.1.45" evidence="4"/>
<dbReference type="Pfam" id="PF10585">
    <property type="entry name" value="UBA_E1_SCCH"/>
    <property type="match status" value="1"/>
</dbReference>
<evidence type="ECO:0000256" key="7">
    <source>
        <dbReference type="ARBA" id="ARBA00022786"/>
    </source>
</evidence>
<dbReference type="GO" id="GO:0004839">
    <property type="term" value="F:ubiquitin activating enzyme activity"/>
    <property type="evidence" value="ECO:0007669"/>
    <property type="project" value="UniProtKB-EC"/>
</dbReference>
<organism evidence="10 11">
    <name type="scientific">Elysia chlorotica</name>
    <name type="common">Eastern emerald elysia</name>
    <name type="synonym">Sea slug</name>
    <dbReference type="NCBI Taxonomy" id="188477"/>
    <lineage>
        <taxon>Eukaryota</taxon>
        <taxon>Metazoa</taxon>
        <taxon>Spiralia</taxon>
        <taxon>Lophotrochozoa</taxon>
        <taxon>Mollusca</taxon>
        <taxon>Gastropoda</taxon>
        <taxon>Heterobranchia</taxon>
        <taxon>Euthyneura</taxon>
        <taxon>Panpulmonata</taxon>
        <taxon>Sacoglossa</taxon>
        <taxon>Placobranchoidea</taxon>
        <taxon>Plakobranchidae</taxon>
        <taxon>Elysia</taxon>
    </lineage>
</organism>
<comment type="caution">
    <text evidence="10">The sequence shown here is derived from an EMBL/GenBank/DDBJ whole genome shotgun (WGS) entry which is preliminary data.</text>
</comment>
<dbReference type="InterPro" id="IPR000011">
    <property type="entry name" value="UBQ/SUMO-activ_enz_E1-like"/>
</dbReference>
<dbReference type="CDD" id="cd01491">
    <property type="entry name" value="Ube1_repeat1"/>
    <property type="match status" value="1"/>
</dbReference>
<dbReference type="FunFam" id="3.50.50.80:FF:000001">
    <property type="entry name" value="ubiquitin-like modifier-activating enzyme 1"/>
    <property type="match status" value="1"/>
</dbReference>
<evidence type="ECO:0000313" key="10">
    <source>
        <dbReference type="EMBL" id="RUS91761.1"/>
    </source>
</evidence>
<dbReference type="Pfam" id="PF09358">
    <property type="entry name" value="E1_UFD"/>
    <property type="match status" value="1"/>
</dbReference>
<name>A0A433UD43_ELYCH</name>
<dbReference type="FunFam" id="3.40.50.720:FF:000015">
    <property type="entry name" value="Ubiquitin-activating enzyme E1 1"/>
    <property type="match status" value="1"/>
</dbReference>
<evidence type="ECO:0000256" key="5">
    <source>
        <dbReference type="ARBA" id="ARBA00022598"/>
    </source>
</evidence>
<dbReference type="PANTHER" id="PTHR10953">
    <property type="entry name" value="UBIQUITIN-ACTIVATING ENZYME E1"/>
    <property type="match status" value="1"/>
</dbReference>
<dbReference type="Pfam" id="PF00899">
    <property type="entry name" value="ThiF"/>
    <property type="match status" value="2"/>
</dbReference>
<dbReference type="GO" id="GO:0005737">
    <property type="term" value="C:cytoplasm"/>
    <property type="evidence" value="ECO:0007669"/>
    <property type="project" value="TreeGrafter"/>
</dbReference>
<keyword evidence="6" id="KW-0547">Nucleotide-binding</keyword>
<dbReference type="Gene3D" id="3.40.50.12550">
    <property type="entry name" value="Ubiquitin-activating enzyme E1, inactive adenylation domain, subdomain 2"/>
    <property type="match status" value="1"/>
</dbReference>
<dbReference type="InterPro" id="IPR035985">
    <property type="entry name" value="Ubiquitin-activating_enz"/>
</dbReference>
<dbReference type="PANTHER" id="PTHR10953:SF186">
    <property type="entry name" value="UBIQUITIN-LIKE MODIFIER-ACTIVATING ENZYME 6"/>
    <property type="match status" value="1"/>
</dbReference>
<dbReference type="STRING" id="188477.A0A433UD43"/>
<dbReference type="UniPathway" id="UPA00143"/>
<evidence type="ECO:0000313" key="11">
    <source>
        <dbReference type="Proteomes" id="UP000271974"/>
    </source>
</evidence>